<gene>
    <name evidence="1" type="ORF">L9059_13555</name>
</gene>
<proteinExistence type="predicted"/>
<reference evidence="1 2" key="1">
    <citation type="submission" date="2022-02" db="EMBL/GenBank/DDBJ databases">
        <title>Comparative genomics of the first Antarctic Pseudomonas spp. capable of biotransforming 2,4,6-Trinitrotoluene.</title>
        <authorList>
            <person name="Cabrera M.A."/>
            <person name="Marquez S.L."/>
            <person name="Perez-Donoso J.M."/>
        </authorList>
    </citation>
    <scope>NUCLEOTIDE SEQUENCE [LARGE SCALE GENOMIC DNA]</scope>
    <source>
        <strain evidence="1 2">TNT19</strain>
    </source>
</reference>
<evidence type="ECO:0000313" key="1">
    <source>
        <dbReference type="EMBL" id="MCK1791191.1"/>
    </source>
</evidence>
<evidence type="ECO:0000313" key="2">
    <source>
        <dbReference type="Proteomes" id="UP001299876"/>
    </source>
</evidence>
<dbReference type="RefSeq" id="WP_247291544.1">
    <property type="nucleotide sequence ID" value="NZ_JAKNRW010000009.1"/>
</dbReference>
<protein>
    <submittedName>
        <fullName evidence="1">DUF3164 family protein</fullName>
    </submittedName>
</protein>
<dbReference type="Pfam" id="PF11363">
    <property type="entry name" value="DUF3164"/>
    <property type="match status" value="1"/>
</dbReference>
<dbReference type="Proteomes" id="UP001299876">
    <property type="component" value="Unassembled WGS sequence"/>
</dbReference>
<sequence>MSIPEGFRQDAKGHLVPVKMIKPIDLARDELVIELVDKAKALSKALGAFKATAFGDIKAFVEMSAEQYKATIGGKKGNVTLLSFDGRYKIVHAVQDSIKFDERLQAARALIDECAVEWTLDARSEVRVLVNEAFRTDKEGEISTGRVLALRRLEITDLRWQRAMQAISDAVQVVGSKSYVRIYERIGDSDQYASIPLDISSAFVAASAPSTLH</sequence>
<dbReference type="InterPro" id="IPR021505">
    <property type="entry name" value="Phage_B3_Orf6"/>
</dbReference>
<dbReference type="EMBL" id="JAKNRW010000009">
    <property type="protein sequence ID" value="MCK1791191.1"/>
    <property type="molecule type" value="Genomic_DNA"/>
</dbReference>
<keyword evidence="2" id="KW-1185">Reference proteome</keyword>
<accession>A0ABT0EZL1</accession>
<organism evidence="1 2">
    <name type="scientific">Pseudomonas violetae</name>
    <dbReference type="NCBI Taxonomy" id="2915813"/>
    <lineage>
        <taxon>Bacteria</taxon>
        <taxon>Pseudomonadati</taxon>
        <taxon>Pseudomonadota</taxon>
        <taxon>Gammaproteobacteria</taxon>
        <taxon>Pseudomonadales</taxon>
        <taxon>Pseudomonadaceae</taxon>
        <taxon>Pseudomonas</taxon>
    </lineage>
</organism>
<name>A0ABT0EZL1_9PSED</name>
<comment type="caution">
    <text evidence="1">The sequence shown here is derived from an EMBL/GenBank/DDBJ whole genome shotgun (WGS) entry which is preliminary data.</text>
</comment>